<dbReference type="RefSeq" id="WP_111571034.1">
    <property type="nucleotide sequence ID" value="NZ_QLME01000002.1"/>
</dbReference>
<dbReference type="CDD" id="cd00609">
    <property type="entry name" value="AAT_like"/>
    <property type="match status" value="1"/>
</dbReference>
<dbReference type="EMBL" id="SODA01000001">
    <property type="protein sequence ID" value="TDW07643.1"/>
    <property type="molecule type" value="Genomic_DNA"/>
</dbReference>
<dbReference type="PROSITE" id="PS50949">
    <property type="entry name" value="HTH_GNTR"/>
    <property type="match status" value="1"/>
</dbReference>
<evidence type="ECO:0000256" key="4">
    <source>
        <dbReference type="ARBA" id="ARBA00011738"/>
    </source>
</evidence>
<protein>
    <submittedName>
        <fullName evidence="12">DNA-binding transcriptional MocR family regulator</fullName>
    </submittedName>
</protein>
<dbReference type="FunFam" id="3.40.640.10:FF:000053">
    <property type="entry name" value="Aminotransferase, class I"/>
    <property type="match status" value="1"/>
</dbReference>
<dbReference type="SUPFAM" id="SSF46785">
    <property type="entry name" value="Winged helix' DNA-binding domain"/>
    <property type="match status" value="1"/>
</dbReference>
<dbReference type="Proteomes" id="UP000294697">
    <property type="component" value="Unassembled WGS sequence"/>
</dbReference>
<accession>A0A4R7ZBL4</accession>
<keyword evidence="9 12" id="KW-0238">DNA-binding</keyword>
<dbReference type="InterPro" id="IPR015421">
    <property type="entry name" value="PyrdxlP-dep_Trfase_major"/>
</dbReference>
<keyword evidence="10" id="KW-0804">Transcription</keyword>
<dbReference type="Pfam" id="PF00392">
    <property type="entry name" value="GntR"/>
    <property type="match status" value="1"/>
</dbReference>
<evidence type="ECO:0000256" key="3">
    <source>
        <dbReference type="ARBA" id="ARBA00007441"/>
    </source>
</evidence>
<dbReference type="InterPro" id="IPR036390">
    <property type="entry name" value="WH_DNA-bd_sf"/>
</dbReference>
<dbReference type="InterPro" id="IPR000524">
    <property type="entry name" value="Tscrpt_reg_HTH_GntR"/>
</dbReference>
<evidence type="ECO:0000256" key="8">
    <source>
        <dbReference type="ARBA" id="ARBA00023015"/>
    </source>
</evidence>
<dbReference type="GO" id="GO:0008483">
    <property type="term" value="F:transaminase activity"/>
    <property type="evidence" value="ECO:0007669"/>
    <property type="project" value="UniProtKB-KW"/>
</dbReference>
<feature type="domain" description="HTH gntR-type" evidence="11">
    <location>
        <begin position="12"/>
        <end position="79"/>
    </location>
</feature>
<evidence type="ECO:0000256" key="6">
    <source>
        <dbReference type="ARBA" id="ARBA00022679"/>
    </source>
</evidence>
<dbReference type="Gene3D" id="1.10.10.10">
    <property type="entry name" value="Winged helix-like DNA-binding domain superfamily/Winged helix DNA-binding domain"/>
    <property type="match status" value="1"/>
</dbReference>
<dbReference type="PANTHER" id="PTHR46577:SF1">
    <property type="entry name" value="HTH-TYPE TRANSCRIPTIONAL REGULATORY PROTEIN GABR"/>
    <property type="match status" value="1"/>
</dbReference>
<comment type="cofactor">
    <cofactor evidence="1">
        <name>pyridoxal 5'-phosphate</name>
        <dbReference type="ChEBI" id="CHEBI:597326"/>
    </cofactor>
</comment>
<keyword evidence="6" id="KW-0808">Transferase</keyword>
<gene>
    <name evidence="12" type="ORF">C8C77_101114</name>
</gene>
<dbReference type="InterPro" id="IPR051446">
    <property type="entry name" value="HTH_trans_reg/aminotransferase"/>
</dbReference>
<dbReference type="GO" id="GO:0003700">
    <property type="term" value="F:DNA-binding transcription factor activity"/>
    <property type="evidence" value="ECO:0007669"/>
    <property type="project" value="InterPro"/>
</dbReference>
<evidence type="ECO:0000256" key="1">
    <source>
        <dbReference type="ARBA" id="ARBA00001933"/>
    </source>
</evidence>
<evidence type="ECO:0000256" key="9">
    <source>
        <dbReference type="ARBA" id="ARBA00023125"/>
    </source>
</evidence>
<evidence type="ECO:0000256" key="5">
    <source>
        <dbReference type="ARBA" id="ARBA00022576"/>
    </source>
</evidence>
<evidence type="ECO:0000259" key="11">
    <source>
        <dbReference type="PROSITE" id="PS50949"/>
    </source>
</evidence>
<dbReference type="InterPro" id="IPR036388">
    <property type="entry name" value="WH-like_DNA-bd_sf"/>
</dbReference>
<dbReference type="SUPFAM" id="SSF53383">
    <property type="entry name" value="PLP-dependent transferases"/>
    <property type="match status" value="1"/>
</dbReference>
<keyword evidence="8" id="KW-0805">Transcription regulation</keyword>
<dbReference type="PANTHER" id="PTHR46577">
    <property type="entry name" value="HTH-TYPE TRANSCRIPTIONAL REGULATORY PROTEIN GABR"/>
    <property type="match status" value="1"/>
</dbReference>
<evidence type="ECO:0000256" key="10">
    <source>
        <dbReference type="ARBA" id="ARBA00023163"/>
    </source>
</evidence>
<dbReference type="Gene3D" id="3.40.640.10">
    <property type="entry name" value="Type I PLP-dependent aspartate aminotransferase-like (Major domain)"/>
    <property type="match status" value="1"/>
</dbReference>
<dbReference type="AlphaFoldDB" id="A0A4R7ZBL4"/>
<dbReference type="Gene3D" id="3.90.1150.10">
    <property type="entry name" value="Aspartate Aminotransferase, domain 1"/>
    <property type="match status" value="1"/>
</dbReference>
<comment type="similarity">
    <text evidence="3">Belongs to the class-I pyridoxal-phosphate-dependent aminotransferase family.</text>
</comment>
<dbReference type="CDD" id="cd07377">
    <property type="entry name" value="WHTH_GntR"/>
    <property type="match status" value="1"/>
</dbReference>
<evidence type="ECO:0000256" key="7">
    <source>
        <dbReference type="ARBA" id="ARBA00022898"/>
    </source>
</evidence>
<sequence length="478" mass="55360">MLEINIKEDSDSALYLQLYKKLKKKIKNEIEADTKLPPIRKLAAEVGVNPATVVKAYDMLAEEELIYKKVGSGSFVAPEKNLIQAADREDMLKHGQIKLAESINFASAVPSTDLFPVSDFKYAINQVLDRDQGEAFSYQKSQGFLPLRKSIRKYFAQRGIESSLKQIQVVSGAQQAIDIISKILLDYRDQIIVEDPTYFGALQAFNSRRAEMKSIKMEQDGANLEEMESYLQKNKIKFFFTMQNFQNPTGVSWSRKKQLRLLELAEKYDFYIIEDDILSDLYYEQKPVNNLKEFDKQGRVIYIKSFSKVFMPGLRLAFIVLPEKLLPEVLEAKYATDISSGGLTQRAFDYYLREGLLDKHISLQRSLFQKRYKLMQEQINLHLPEEVKITFKVKGGLYFWLNIPQNLDARELYEIAAQKELLFSPGYLFSINKRYSNYFRLSFAAVDEEQIKRGIKLLKDIYNNFSGMTENDDYSPLI</sequence>
<evidence type="ECO:0000256" key="2">
    <source>
        <dbReference type="ARBA" id="ARBA00005384"/>
    </source>
</evidence>
<keyword evidence="5" id="KW-0032">Aminotransferase</keyword>
<dbReference type="GO" id="GO:0003677">
    <property type="term" value="F:DNA binding"/>
    <property type="evidence" value="ECO:0007669"/>
    <property type="project" value="UniProtKB-KW"/>
</dbReference>
<comment type="similarity">
    <text evidence="2">In the C-terminal section; belongs to the class-I pyridoxal-phosphate-dependent aminotransferase family.</text>
</comment>
<name>A0A4R7ZBL4_9FIRM</name>
<dbReference type="GO" id="GO:0030170">
    <property type="term" value="F:pyridoxal phosphate binding"/>
    <property type="evidence" value="ECO:0007669"/>
    <property type="project" value="InterPro"/>
</dbReference>
<organism evidence="12 13">
    <name type="scientific">Halanaerobium saccharolyticum</name>
    <dbReference type="NCBI Taxonomy" id="43595"/>
    <lineage>
        <taxon>Bacteria</taxon>
        <taxon>Bacillati</taxon>
        <taxon>Bacillota</taxon>
        <taxon>Clostridia</taxon>
        <taxon>Halanaerobiales</taxon>
        <taxon>Halanaerobiaceae</taxon>
        <taxon>Halanaerobium</taxon>
    </lineage>
</organism>
<dbReference type="InterPro" id="IPR004839">
    <property type="entry name" value="Aminotransferase_I/II_large"/>
</dbReference>
<proteinExistence type="inferred from homology"/>
<dbReference type="InterPro" id="IPR015424">
    <property type="entry name" value="PyrdxlP-dep_Trfase"/>
</dbReference>
<dbReference type="OrthoDB" id="9802328at2"/>
<reference evidence="12 13" key="1">
    <citation type="submission" date="2019-03" db="EMBL/GenBank/DDBJ databases">
        <title>Subsurface microbial communities from deep shales in Ohio and West Virginia, USA.</title>
        <authorList>
            <person name="Wrighton K."/>
        </authorList>
    </citation>
    <scope>NUCLEOTIDE SEQUENCE [LARGE SCALE GENOMIC DNA]</scope>
    <source>
        <strain evidence="12 13">MSL9.2</strain>
    </source>
</reference>
<evidence type="ECO:0000313" key="12">
    <source>
        <dbReference type="EMBL" id="TDW07643.1"/>
    </source>
</evidence>
<evidence type="ECO:0000313" key="13">
    <source>
        <dbReference type="Proteomes" id="UP000294697"/>
    </source>
</evidence>
<keyword evidence="7" id="KW-0663">Pyridoxal phosphate</keyword>
<comment type="subunit">
    <text evidence="4">Homodimer.</text>
</comment>
<dbReference type="InterPro" id="IPR015422">
    <property type="entry name" value="PyrdxlP-dep_Trfase_small"/>
</dbReference>
<dbReference type="Pfam" id="PF00155">
    <property type="entry name" value="Aminotran_1_2"/>
    <property type="match status" value="1"/>
</dbReference>
<dbReference type="SMART" id="SM00345">
    <property type="entry name" value="HTH_GNTR"/>
    <property type="match status" value="1"/>
</dbReference>
<comment type="caution">
    <text evidence="12">The sequence shown here is derived from an EMBL/GenBank/DDBJ whole genome shotgun (WGS) entry which is preliminary data.</text>
</comment>